<proteinExistence type="predicted"/>
<sequence length="531" mass="62299">MKELLDLPDEIILAIINRIKPQFLLFYSLIGTGNNRLERIVLEKSHSLDLTFDYYKSPYEAFMKRFYAHVMPRIHNNIQFLAFNLQHLTDISTFAQENCGGTLPNLTHLKIMMGKKCITTGTTFTLGNNLINKMRRQPLFSISSQFFDYEDVVMDQKISAFRCSSLMRSIISFELDDNCILPKLLTSDELFFPQSPHLTHLRITLWSFDDCIRLLSQLGLQLRSFVVNLVFICIREYDTIPQMALIRCPNLKELTITNYRNTPQYDQCILPLLQRLLTVEYLTLFLAIGVGRCAPNHFIDGFYLDSDIISYLPYLREFHFHIRSVLPYPHSKLDTIRQSVRRQQQSVDCVLDYFNNTYGQCQIYSLPFIGTRLDFISNRFPIFDDKNTFSNVTTLLLFDDVQPFEDAFFRVIARALPYLKSLEVINQLEQQEKTKTTTNFIEFTHLVTLILSDIHIDYAEQLLYRTHLPHLVELFIHYEPLLAIVTEDQQQARVNCSKIELIRILELPDDDDLEYILNFFPNRFCQTSKKK</sequence>
<dbReference type="AlphaFoldDB" id="A0A814J8R8"/>
<evidence type="ECO:0000313" key="1">
    <source>
        <dbReference type="EMBL" id="CAF1036048.1"/>
    </source>
</evidence>
<evidence type="ECO:0000313" key="2">
    <source>
        <dbReference type="Proteomes" id="UP000663832"/>
    </source>
</evidence>
<dbReference type="EMBL" id="CAJNOM010000095">
    <property type="protein sequence ID" value="CAF1036048.1"/>
    <property type="molecule type" value="Genomic_DNA"/>
</dbReference>
<comment type="caution">
    <text evidence="1">The sequence shown here is derived from an EMBL/GenBank/DDBJ whole genome shotgun (WGS) entry which is preliminary data.</text>
</comment>
<name>A0A814J8R8_9BILA</name>
<reference evidence="1" key="1">
    <citation type="submission" date="2021-02" db="EMBL/GenBank/DDBJ databases">
        <authorList>
            <person name="Nowell W R."/>
        </authorList>
    </citation>
    <scope>NUCLEOTIDE SEQUENCE</scope>
</reference>
<gene>
    <name evidence="1" type="ORF">QVE165_LOCUS16810</name>
</gene>
<evidence type="ECO:0008006" key="3">
    <source>
        <dbReference type="Google" id="ProtNLM"/>
    </source>
</evidence>
<accession>A0A814J8R8</accession>
<dbReference type="OrthoDB" id="10002397at2759"/>
<dbReference type="SUPFAM" id="SSF52047">
    <property type="entry name" value="RNI-like"/>
    <property type="match status" value="1"/>
</dbReference>
<protein>
    <recommendedName>
        <fullName evidence="3">F-box domain-containing protein</fullName>
    </recommendedName>
</protein>
<dbReference type="Proteomes" id="UP000663832">
    <property type="component" value="Unassembled WGS sequence"/>
</dbReference>
<keyword evidence="2" id="KW-1185">Reference proteome</keyword>
<organism evidence="1 2">
    <name type="scientific">Adineta steineri</name>
    <dbReference type="NCBI Taxonomy" id="433720"/>
    <lineage>
        <taxon>Eukaryota</taxon>
        <taxon>Metazoa</taxon>
        <taxon>Spiralia</taxon>
        <taxon>Gnathifera</taxon>
        <taxon>Rotifera</taxon>
        <taxon>Eurotatoria</taxon>
        <taxon>Bdelloidea</taxon>
        <taxon>Adinetida</taxon>
        <taxon>Adinetidae</taxon>
        <taxon>Adineta</taxon>
    </lineage>
</organism>